<dbReference type="GO" id="GO:0005886">
    <property type="term" value="C:plasma membrane"/>
    <property type="evidence" value="ECO:0007669"/>
    <property type="project" value="UniProtKB-SubCell"/>
</dbReference>
<evidence type="ECO:0000313" key="18">
    <source>
        <dbReference type="Proteomes" id="UP000579281"/>
    </source>
</evidence>
<keyword evidence="4" id="KW-1003">Cell membrane</keyword>
<dbReference type="SUPFAM" id="SSF55874">
    <property type="entry name" value="ATPase domain of HSP90 chaperone/DNA topoisomerase II/histidine kinase"/>
    <property type="match status" value="1"/>
</dbReference>
<dbReference type="InterPro" id="IPR036097">
    <property type="entry name" value="HisK_dim/P_sf"/>
</dbReference>
<evidence type="ECO:0000256" key="7">
    <source>
        <dbReference type="ARBA" id="ARBA00022692"/>
    </source>
</evidence>
<dbReference type="Gene3D" id="1.10.287.130">
    <property type="match status" value="1"/>
</dbReference>
<dbReference type="CDD" id="cd06225">
    <property type="entry name" value="HAMP"/>
    <property type="match status" value="1"/>
</dbReference>
<evidence type="ECO:0000256" key="1">
    <source>
        <dbReference type="ARBA" id="ARBA00000085"/>
    </source>
</evidence>
<dbReference type="PROSITE" id="PS50109">
    <property type="entry name" value="HIS_KIN"/>
    <property type="match status" value="1"/>
</dbReference>
<dbReference type="InterPro" id="IPR004358">
    <property type="entry name" value="Sig_transdc_His_kin-like_C"/>
</dbReference>
<name>A0A841KTM0_9FIRM</name>
<dbReference type="CDD" id="cd00075">
    <property type="entry name" value="HATPase"/>
    <property type="match status" value="1"/>
</dbReference>
<dbReference type="PANTHER" id="PTHR45528">
    <property type="entry name" value="SENSOR HISTIDINE KINASE CPXA"/>
    <property type="match status" value="1"/>
</dbReference>
<feature type="transmembrane region" description="Helical" evidence="14">
    <location>
        <begin position="12"/>
        <end position="32"/>
    </location>
</feature>
<evidence type="ECO:0000256" key="11">
    <source>
        <dbReference type="ARBA" id="ARBA00022989"/>
    </source>
</evidence>
<dbReference type="Gene3D" id="6.10.340.10">
    <property type="match status" value="1"/>
</dbReference>
<evidence type="ECO:0000256" key="14">
    <source>
        <dbReference type="SAM" id="Phobius"/>
    </source>
</evidence>
<evidence type="ECO:0000256" key="10">
    <source>
        <dbReference type="ARBA" id="ARBA00022840"/>
    </source>
</evidence>
<keyword evidence="5" id="KW-0597">Phosphoprotein</keyword>
<evidence type="ECO:0000313" key="17">
    <source>
        <dbReference type="EMBL" id="MBB6214272.1"/>
    </source>
</evidence>
<dbReference type="PROSITE" id="PS50885">
    <property type="entry name" value="HAMP"/>
    <property type="match status" value="1"/>
</dbReference>
<keyword evidence="18" id="KW-1185">Reference proteome</keyword>
<keyword evidence="9 17" id="KW-0418">Kinase</keyword>
<evidence type="ECO:0000256" key="2">
    <source>
        <dbReference type="ARBA" id="ARBA00004651"/>
    </source>
</evidence>
<keyword evidence="12" id="KW-0902">Two-component regulatory system</keyword>
<protein>
    <recommendedName>
        <fullName evidence="3">histidine kinase</fullName>
        <ecNumber evidence="3">2.7.13.3</ecNumber>
    </recommendedName>
</protein>
<evidence type="ECO:0000259" key="15">
    <source>
        <dbReference type="PROSITE" id="PS50109"/>
    </source>
</evidence>
<dbReference type="PRINTS" id="PR00344">
    <property type="entry name" value="BCTRLSENSOR"/>
</dbReference>
<feature type="domain" description="HAMP" evidence="16">
    <location>
        <begin position="189"/>
        <end position="241"/>
    </location>
</feature>
<dbReference type="Proteomes" id="UP000579281">
    <property type="component" value="Unassembled WGS sequence"/>
</dbReference>
<keyword evidence="8" id="KW-0547">Nucleotide-binding</keyword>
<dbReference type="FunFam" id="3.30.565.10:FF:000006">
    <property type="entry name" value="Sensor histidine kinase WalK"/>
    <property type="match status" value="1"/>
</dbReference>
<dbReference type="PANTHER" id="PTHR45528:SF1">
    <property type="entry name" value="SENSOR HISTIDINE KINASE CPXA"/>
    <property type="match status" value="1"/>
</dbReference>
<dbReference type="SUPFAM" id="SSF158472">
    <property type="entry name" value="HAMP domain-like"/>
    <property type="match status" value="1"/>
</dbReference>
<evidence type="ECO:0000256" key="4">
    <source>
        <dbReference type="ARBA" id="ARBA00022475"/>
    </source>
</evidence>
<comment type="subcellular location">
    <subcellularLocation>
        <location evidence="2">Cell membrane</location>
        <topology evidence="2">Multi-pass membrane protein</topology>
    </subcellularLocation>
</comment>
<keyword evidence="10" id="KW-0067">ATP-binding</keyword>
<dbReference type="SMART" id="SM00387">
    <property type="entry name" value="HATPase_c"/>
    <property type="match status" value="1"/>
</dbReference>
<organism evidence="17 18">
    <name type="scientific">Anaerosolibacter carboniphilus</name>
    <dbReference type="NCBI Taxonomy" id="1417629"/>
    <lineage>
        <taxon>Bacteria</taxon>
        <taxon>Bacillati</taxon>
        <taxon>Bacillota</taxon>
        <taxon>Clostridia</taxon>
        <taxon>Peptostreptococcales</taxon>
        <taxon>Thermotaleaceae</taxon>
        <taxon>Anaerosolibacter</taxon>
    </lineage>
</organism>
<dbReference type="EMBL" id="JACHEN010000001">
    <property type="protein sequence ID" value="MBB6214272.1"/>
    <property type="molecule type" value="Genomic_DNA"/>
</dbReference>
<evidence type="ECO:0000256" key="6">
    <source>
        <dbReference type="ARBA" id="ARBA00022679"/>
    </source>
</evidence>
<dbReference type="GO" id="GO:0005524">
    <property type="term" value="F:ATP binding"/>
    <property type="evidence" value="ECO:0007669"/>
    <property type="project" value="UniProtKB-KW"/>
</dbReference>
<dbReference type="InterPro" id="IPR003594">
    <property type="entry name" value="HATPase_dom"/>
</dbReference>
<dbReference type="RefSeq" id="WP_184307504.1">
    <property type="nucleotide sequence ID" value="NZ_JACHEN010000001.1"/>
</dbReference>
<evidence type="ECO:0000256" key="8">
    <source>
        <dbReference type="ARBA" id="ARBA00022741"/>
    </source>
</evidence>
<dbReference type="InterPro" id="IPR003661">
    <property type="entry name" value="HisK_dim/P_dom"/>
</dbReference>
<dbReference type="GO" id="GO:0000155">
    <property type="term" value="F:phosphorelay sensor kinase activity"/>
    <property type="evidence" value="ECO:0007669"/>
    <property type="project" value="InterPro"/>
</dbReference>
<feature type="domain" description="Histidine kinase" evidence="15">
    <location>
        <begin position="270"/>
        <end position="483"/>
    </location>
</feature>
<dbReference type="EC" id="2.7.13.3" evidence="3"/>
<dbReference type="SUPFAM" id="SSF47384">
    <property type="entry name" value="Homodimeric domain of signal transducing histidine kinase"/>
    <property type="match status" value="1"/>
</dbReference>
<keyword evidence="11 14" id="KW-1133">Transmembrane helix</keyword>
<keyword evidence="7 14" id="KW-0812">Transmembrane</keyword>
<dbReference type="AlphaFoldDB" id="A0A841KTM0"/>
<dbReference type="Gene3D" id="3.30.565.10">
    <property type="entry name" value="Histidine kinase-like ATPase, C-terminal domain"/>
    <property type="match status" value="1"/>
</dbReference>
<dbReference type="Pfam" id="PF00512">
    <property type="entry name" value="HisKA"/>
    <property type="match status" value="1"/>
</dbReference>
<dbReference type="CDD" id="cd00082">
    <property type="entry name" value="HisKA"/>
    <property type="match status" value="1"/>
</dbReference>
<comment type="caution">
    <text evidence="17">The sequence shown here is derived from an EMBL/GenBank/DDBJ whole genome shotgun (WGS) entry which is preliminary data.</text>
</comment>
<dbReference type="InterPro" id="IPR003660">
    <property type="entry name" value="HAMP_dom"/>
</dbReference>
<feature type="transmembrane region" description="Helical" evidence="14">
    <location>
        <begin position="167"/>
        <end position="188"/>
    </location>
</feature>
<dbReference type="InterPro" id="IPR036890">
    <property type="entry name" value="HATPase_C_sf"/>
</dbReference>
<proteinExistence type="predicted"/>
<dbReference type="Pfam" id="PF02518">
    <property type="entry name" value="HATPase_c"/>
    <property type="match status" value="1"/>
</dbReference>
<evidence type="ECO:0000259" key="16">
    <source>
        <dbReference type="PROSITE" id="PS50885"/>
    </source>
</evidence>
<sequence length="483" mass="55663">MKISIKIKFSAFLVLLLLSTVSILSIFVLQGIRNNQKSQYENYLIQQGEIASNYIKQTYLMESIKDSGSFLDERSQELVKRFEMMSGMHVVLYNMSGKEIANSRPAARTTDVSKLLEYALQDKITYLEEGNNIIFLSPLHHTSKQIGVIAFSYPTEREKIFYTRIKYLFLYVGILVFAICFICGYLYVHPLAQGILKLKNTARRIEEGNYADIVQLNRNDELGELSKAIYFMGFEIKRNVDAMKKEENKLKLAVEKLEFLGKQQKQFIGNVTHEFKTPLTVIKAYADLIAMYPDDSKLMREAKENIDKEVQRLSDMVEKVLALSALEKYDFELRKEEIDIYEVLNDICERMKGKIQKYGLCLHTNLKHHRIMADKESLMQIFINLIDNAIKYNRPNGEIWIDCSEKEDSLCIYVRNTGIGIPIDARDKIFEPFYTVNKDRSRQSGSTGLGLALVNNLVQRQGGTIMLLDIEEEGAAFEIKFPI</sequence>
<evidence type="ECO:0000256" key="13">
    <source>
        <dbReference type="ARBA" id="ARBA00023136"/>
    </source>
</evidence>
<evidence type="ECO:0000256" key="12">
    <source>
        <dbReference type="ARBA" id="ARBA00023012"/>
    </source>
</evidence>
<evidence type="ECO:0000256" key="3">
    <source>
        <dbReference type="ARBA" id="ARBA00012438"/>
    </source>
</evidence>
<keyword evidence="13 14" id="KW-0472">Membrane</keyword>
<comment type="catalytic activity">
    <reaction evidence="1">
        <text>ATP + protein L-histidine = ADP + protein N-phospho-L-histidine.</text>
        <dbReference type="EC" id="2.7.13.3"/>
    </reaction>
</comment>
<gene>
    <name evidence="17" type="ORF">HNQ80_000341</name>
</gene>
<keyword evidence="6" id="KW-0808">Transferase</keyword>
<dbReference type="SMART" id="SM00388">
    <property type="entry name" value="HisKA"/>
    <property type="match status" value="1"/>
</dbReference>
<accession>A0A841KTM0</accession>
<evidence type="ECO:0000256" key="9">
    <source>
        <dbReference type="ARBA" id="ARBA00022777"/>
    </source>
</evidence>
<evidence type="ECO:0000256" key="5">
    <source>
        <dbReference type="ARBA" id="ARBA00022553"/>
    </source>
</evidence>
<dbReference type="InterPro" id="IPR050398">
    <property type="entry name" value="HssS/ArlS-like"/>
</dbReference>
<dbReference type="InterPro" id="IPR005467">
    <property type="entry name" value="His_kinase_dom"/>
</dbReference>
<reference evidence="17 18" key="1">
    <citation type="submission" date="2020-08" db="EMBL/GenBank/DDBJ databases">
        <title>Genomic Encyclopedia of Type Strains, Phase IV (KMG-IV): sequencing the most valuable type-strain genomes for metagenomic binning, comparative biology and taxonomic classification.</title>
        <authorList>
            <person name="Goeker M."/>
        </authorList>
    </citation>
    <scope>NUCLEOTIDE SEQUENCE [LARGE SCALE GENOMIC DNA]</scope>
    <source>
        <strain evidence="17 18">DSM 103526</strain>
    </source>
</reference>